<dbReference type="PANTHER" id="PTHR43004:SF19">
    <property type="entry name" value="BINDING MONOOXYGENASE, PUTATIVE (JCVI)-RELATED"/>
    <property type="match status" value="1"/>
</dbReference>
<keyword evidence="3" id="KW-0274">FAD</keyword>
<protein>
    <submittedName>
        <fullName evidence="5">FAD-dependent oxidoreductase</fullName>
    </submittedName>
</protein>
<dbReference type="PANTHER" id="PTHR43004">
    <property type="entry name" value="TRK SYSTEM POTASSIUM UPTAKE PROTEIN"/>
    <property type="match status" value="1"/>
</dbReference>
<proteinExistence type="predicted"/>
<organism evidence="5 6">
    <name type="scientific">Comamonas testosteroni</name>
    <name type="common">Pseudomonas testosteroni</name>
    <dbReference type="NCBI Taxonomy" id="285"/>
    <lineage>
        <taxon>Bacteria</taxon>
        <taxon>Pseudomonadati</taxon>
        <taxon>Pseudomonadota</taxon>
        <taxon>Betaproteobacteria</taxon>
        <taxon>Burkholderiales</taxon>
        <taxon>Comamonadaceae</taxon>
        <taxon>Comamonas</taxon>
    </lineage>
</organism>
<reference evidence="5 6" key="1">
    <citation type="submission" date="2018-08" db="EMBL/GenBank/DDBJ databases">
        <title>Comamonas testosteroni strain SWCO2.</title>
        <authorList>
            <person name="Jiang N."/>
            <person name="Zhang X.Z."/>
        </authorList>
    </citation>
    <scope>NUCLEOTIDE SEQUENCE [LARGE SCALE GENOMIC DNA]</scope>
    <source>
        <strain evidence="5 6">SWCO2</strain>
    </source>
</reference>
<dbReference type="PRINTS" id="PR00420">
    <property type="entry name" value="RNGMNOXGNASE"/>
</dbReference>
<dbReference type="Gene3D" id="3.50.50.60">
    <property type="entry name" value="FAD/NAD(P)-binding domain"/>
    <property type="match status" value="1"/>
</dbReference>
<evidence type="ECO:0000256" key="1">
    <source>
        <dbReference type="ARBA" id="ARBA00001974"/>
    </source>
</evidence>
<name>A0A373FDV4_COMTE</name>
<dbReference type="Pfam" id="PF01494">
    <property type="entry name" value="FAD_binding_3"/>
    <property type="match status" value="1"/>
</dbReference>
<evidence type="ECO:0000313" key="5">
    <source>
        <dbReference type="EMBL" id="RGE42328.1"/>
    </source>
</evidence>
<evidence type="ECO:0000256" key="3">
    <source>
        <dbReference type="ARBA" id="ARBA00022827"/>
    </source>
</evidence>
<dbReference type="InterPro" id="IPR050641">
    <property type="entry name" value="RIFMO-like"/>
</dbReference>
<dbReference type="AlphaFoldDB" id="A0A373FDV4"/>
<dbReference type="Gene3D" id="3.30.70.2450">
    <property type="match status" value="1"/>
</dbReference>
<comment type="caution">
    <text evidence="5">The sequence shown here is derived from an EMBL/GenBank/DDBJ whole genome shotgun (WGS) entry which is preliminary data.</text>
</comment>
<dbReference type="SUPFAM" id="SSF51905">
    <property type="entry name" value="FAD/NAD(P)-binding domain"/>
    <property type="match status" value="1"/>
</dbReference>
<evidence type="ECO:0000256" key="2">
    <source>
        <dbReference type="ARBA" id="ARBA00022630"/>
    </source>
</evidence>
<sequence length="549" mass="60679">MNIMANTANVNAGLAPQPTTHHRGVPVWRHIGAKAAPATAGVEHAPVVVVGAGPVGLAMALDLGRRGHRVLVISKFDFIPGGSKAICFSKRSLDILDRLGVGQELLQKGVTWNVGKVFWGDREEPVYQFDMLPVKDQQYPGFINLQQYYVEDALLQALEKLPNVELRMGQQIEAVRNLPDHAELDVLAGEQRYQINTDWLIACDGSKSTVRNLMGLDFDGRVFEENFLIADIRMEQERPAERCFWFDPPFNPGQSALMHRQPDGVWRLDFQLGWGIDRQACVQPENVERYVRAMLGPDVQFTEEWYSIYTFQCRRMSRFVHGRVLFAGDSAHLVSPFGARGCNGGFADIDNLGWKLDLVLRGEAREALLESYNDEAITTADENILNSTRSTDFLTPKTTASKAFRDAVLELASTEAFARPFVNSGRLSTAIHYPQSSLNTPDAQEWNGGVAPGSPALDAPVNGAWLLPHLGGRFVLLANGWTQSVPADVELVDIAQWQGDLSLLKSRYALQSGSGYLIRPDHYVAARWQSPVSAAAVQASVARAKGVQQ</sequence>
<comment type="cofactor">
    <cofactor evidence="1">
        <name>FAD</name>
        <dbReference type="ChEBI" id="CHEBI:57692"/>
    </cofactor>
</comment>
<dbReference type="GO" id="GO:0071949">
    <property type="term" value="F:FAD binding"/>
    <property type="evidence" value="ECO:0007669"/>
    <property type="project" value="InterPro"/>
</dbReference>
<dbReference type="InterPro" id="IPR036188">
    <property type="entry name" value="FAD/NAD-bd_sf"/>
</dbReference>
<dbReference type="Proteomes" id="UP000261948">
    <property type="component" value="Unassembled WGS sequence"/>
</dbReference>
<dbReference type="InterPro" id="IPR002938">
    <property type="entry name" value="FAD-bd"/>
</dbReference>
<accession>A0A373FDV4</accession>
<keyword evidence="6" id="KW-1185">Reference proteome</keyword>
<keyword evidence="2" id="KW-0285">Flavoprotein</keyword>
<evidence type="ECO:0000313" key="6">
    <source>
        <dbReference type="Proteomes" id="UP000261948"/>
    </source>
</evidence>
<dbReference type="GO" id="GO:0016709">
    <property type="term" value="F:oxidoreductase activity, acting on paired donors, with incorporation or reduction of molecular oxygen, NAD(P)H as one donor, and incorporation of one atom of oxygen"/>
    <property type="evidence" value="ECO:0007669"/>
    <property type="project" value="UniProtKB-ARBA"/>
</dbReference>
<feature type="domain" description="FAD-binding" evidence="4">
    <location>
        <begin position="45"/>
        <end position="382"/>
    </location>
</feature>
<dbReference type="EMBL" id="QURR01000024">
    <property type="protein sequence ID" value="RGE42328.1"/>
    <property type="molecule type" value="Genomic_DNA"/>
</dbReference>
<dbReference type="NCBIfam" id="NF006002">
    <property type="entry name" value="PRK08132.1"/>
    <property type="match status" value="1"/>
</dbReference>
<gene>
    <name evidence="5" type="ORF">DZC30_17020</name>
</gene>
<dbReference type="OrthoDB" id="3443359at2"/>
<evidence type="ECO:0000259" key="4">
    <source>
        <dbReference type="Pfam" id="PF01494"/>
    </source>
</evidence>